<dbReference type="Pfam" id="PF01370">
    <property type="entry name" value="Epimerase"/>
    <property type="match status" value="1"/>
</dbReference>
<dbReference type="AlphaFoldDB" id="A0A1F5DNG6"/>
<dbReference type="Proteomes" id="UP000178764">
    <property type="component" value="Unassembled WGS sequence"/>
</dbReference>
<dbReference type="InterPro" id="IPR036291">
    <property type="entry name" value="NAD(P)-bd_dom_sf"/>
</dbReference>
<dbReference type="SUPFAM" id="SSF51735">
    <property type="entry name" value="NAD(P)-binding Rossmann-fold domains"/>
    <property type="match status" value="1"/>
</dbReference>
<evidence type="ECO:0000256" key="1">
    <source>
        <dbReference type="ARBA" id="ARBA00007637"/>
    </source>
</evidence>
<accession>A0A1F5DNG6</accession>
<dbReference type="Gene3D" id="3.90.25.10">
    <property type="entry name" value="UDP-galactose 4-epimerase, domain 1"/>
    <property type="match status" value="1"/>
</dbReference>
<dbReference type="InterPro" id="IPR001509">
    <property type="entry name" value="Epimerase_deHydtase"/>
</dbReference>
<evidence type="ECO:0000313" key="4">
    <source>
        <dbReference type="Proteomes" id="UP000178764"/>
    </source>
</evidence>
<comment type="caution">
    <text evidence="3">The sequence shown here is derived from an EMBL/GenBank/DDBJ whole genome shotgun (WGS) entry which is preliminary data.</text>
</comment>
<gene>
    <name evidence="3" type="ORF">A2V71_03570</name>
</gene>
<protein>
    <recommendedName>
        <fullName evidence="2">NAD-dependent epimerase/dehydratase domain-containing protein</fullName>
    </recommendedName>
</protein>
<comment type="similarity">
    <text evidence="1">Belongs to the NAD(P)-dependent epimerase/dehydratase family.</text>
</comment>
<proteinExistence type="inferred from homology"/>
<dbReference type="EMBL" id="MEZT01000015">
    <property type="protein sequence ID" value="OGD56665.1"/>
    <property type="molecule type" value="Genomic_DNA"/>
</dbReference>
<organism evidence="3 4">
    <name type="scientific">Candidatus Berkelbacteria bacterium RBG_13_40_8</name>
    <dbReference type="NCBI Taxonomy" id="1797467"/>
    <lineage>
        <taxon>Bacteria</taxon>
        <taxon>Candidatus Berkelbacteria</taxon>
    </lineage>
</organism>
<reference evidence="3 4" key="1">
    <citation type="journal article" date="2016" name="Nat. Commun.">
        <title>Thousands of microbial genomes shed light on interconnected biogeochemical processes in an aquifer system.</title>
        <authorList>
            <person name="Anantharaman K."/>
            <person name="Brown C.T."/>
            <person name="Hug L.A."/>
            <person name="Sharon I."/>
            <person name="Castelle C.J."/>
            <person name="Probst A.J."/>
            <person name="Thomas B.C."/>
            <person name="Singh A."/>
            <person name="Wilkins M.J."/>
            <person name="Karaoz U."/>
            <person name="Brodie E.L."/>
            <person name="Williams K.H."/>
            <person name="Hubbard S.S."/>
            <person name="Banfield J.F."/>
        </authorList>
    </citation>
    <scope>NUCLEOTIDE SEQUENCE [LARGE SCALE GENOMIC DNA]</scope>
</reference>
<dbReference type="Gene3D" id="3.40.50.720">
    <property type="entry name" value="NAD(P)-binding Rossmann-like Domain"/>
    <property type="match status" value="1"/>
</dbReference>
<dbReference type="PANTHER" id="PTHR43000">
    <property type="entry name" value="DTDP-D-GLUCOSE 4,6-DEHYDRATASE-RELATED"/>
    <property type="match status" value="1"/>
</dbReference>
<evidence type="ECO:0000259" key="2">
    <source>
        <dbReference type="Pfam" id="PF01370"/>
    </source>
</evidence>
<sequence length="344" mass="39108">MTIDNLVGKIKKQYRKALVTGGAGFIGSHICEELVTRGFPVISIDNYSAGKKINLRHLKKYKNFQEVNCDVTDSKKLAKYFKGVDLVFHNAASKKNICLKDPRKDLQVNAGGAFNLLDMAIKNKVKKFVHASTGSVYGEAQYFPQDEKHPLSPASYYGVSKLAGEKYAQLFHKLFGLNTTVLRYFHVYGPRQEFNEYGGVVAIFTRNLMKNQKPTIFGTGKQQRSFTYVKDVVKANFLVATKKESEGEVYNCASGIKVTINDLCKAVLKYFGKEKVKPIYKDWLVGDIKIFQIDNSKIKKLGMEFQTDFNKELQETIKETKIYIEKSLKNETIPNQKDLYAHDE</sequence>
<feature type="domain" description="NAD-dependent epimerase/dehydratase" evidence="2">
    <location>
        <begin position="17"/>
        <end position="253"/>
    </location>
</feature>
<evidence type="ECO:0000313" key="3">
    <source>
        <dbReference type="EMBL" id="OGD56665.1"/>
    </source>
</evidence>
<name>A0A1F5DNG6_9BACT</name>